<feature type="compositionally biased region" description="Basic residues" evidence="4">
    <location>
        <begin position="317"/>
        <end position="326"/>
    </location>
</feature>
<evidence type="ECO:0000256" key="4">
    <source>
        <dbReference type="SAM" id="MobiDB-lite"/>
    </source>
</evidence>
<evidence type="ECO:0000256" key="2">
    <source>
        <dbReference type="ARBA" id="ARBA00010057"/>
    </source>
</evidence>
<feature type="domain" description="BFN" evidence="5">
    <location>
        <begin position="403"/>
        <end position="583"/>
    </location>
</feature>
<protein>
    <recommendedName>
        <fullName evidence="5">BFN domain-containing protein</fullName>
    </recommendedName>
</protein>
<dbReference type="InterPro" id="IPR036104">
    <property type="entry name" value="BFN_sf"/>
</dbReference>
<keyword evidence="8" id="KW-1185">Reference proteome</keyword>
<dbReference type="Proteomes" id="UP000747110">
    <property type="component" value="Unassembled WGS sequence"/>
</dbReference>
<accession>A0A8J4CTM5</accession>
<evidence type="ECO:0000313" key="7">
    <source>
        <dbReference type="EMBL" id="GIM11542.1"/>
    </source>
</evidence>
<dbReference type="InterPro" id="IPR003729">
    <property type="entry name" value="Bi_nuclease_dom"/>
</dbReference>
<dbReference type="Proteomes" id="UP000722791">
    <property type="component" value="Unassembled WGS sequence"/>
</dbReference>
<dbReference type="PANTHER" id="PTHR15160">
    <property type="entry name" value="VON HIPPEL-LINDAU PROTEIN"/>
    <property type="match status" value="1"/>
</dbReference>
<feature type="compositionally biased region" description="Pro residues" evidence="4">
    <location>
        <begin position="79"/>
        <end position="91"/>
    </location>
</feature>
<dbReference type="EMBL" id="BNCP01000044">
    <property type="protein sequence ID" value="GIL88390.1"/>
    <property type="molecule type" value="Genomic_DNA"/>
</dbReference>
<comment type="similarity">
    <text evidence="1">Belongs to the bifunctional nuclease family.</text>
</comment>
<reference evidence="6" key="1">
    <citation type="journal article" date="2021" name="Proc. Natl. Acad. Sci. U.S.A.">
        <title>Three genomes in the algal genus Volvox reveal the fate of a haploid sex-determining region after a transition to homothallism.</title>
        <authorList>
            <person name="Yamamoto K."/>
            <person name="Hamaji T."/>
            <person name="Kawai-Toyooka H."/>
            <person name="Matsuzaki R."/>
            <person name="Takahashi F."/>
            <person name="Nishimura Y."/>
            <person name="Kawachi M."/>
            <person name="Noguchi H."/>
            <person name="Minakuchi Y."/>
            <person name="Umen J.G."/>
            <person name="Toyoda A."/>
            <person name="Nozaki H."/>
        </authorList>
    </citation>
    <scope>NUCLEOTIDE SEQUENCE</scope>
    <source>
        <strain evidence="7">NIES-3785</strain>
        <strain evidence="6">NIES-3786</strain>
    </source>
</reference>
<dbReference type="InterPro" id="IPR022772">
    <property type="entry name" value="VHL_tumour_suppress_b/a_dom"/>
</dbReference>
<dbReference type="SUPFAM" id="SSF49468">
    <property type="entry name" value="VHL"/>
    <property type="match status" value="1"/>
</dbReference>
<comment type="similarity">
    <text evidence="2">Belongs to the VHL family.</text>
</comment>
<sequence length="638" mass="68686">MHYQSIPTFVFHHKTRRRPSSLHLLRNDCCDSCEQARRPPYSFLRHGRKYLVHSSSAKRIRPVAAANHTPPCKSTFSPHLPPQQPPQPSPKPQRSILSCTSSSLSSSTSSSSTSLPQVHQEKMPGSNYPLPSSPPFCFSPSSSSSSSSFPYSSSSSRRVVLLASATSALLLLPLLPECIPLVPCHCPSASARLLHSKRSDAPCYLTIRNRRPRPVDARWVNYDGDEESYTTIPPGHAWTVETYETHPWRFRDARTGDLLCEYIAQRGDRLLQLYDDPAGLLDSTPGSSSSNTIIGSSGAGGGVGNNGDLEDGGDWRRRQRRHRRRQPAQYDTEPPPDVPGHLGQISTASGAPDDVNPYNQSLSHSLFQKPPEQHQQQLQPPAVSERPGLAGGFDGLGNPAEQYTSASLLSVAVLPQESQAVVVLGLTDFVHPLSLLVGVSEARNIVNAAGAARGRRPTLLATWLQTLQALGGTLERVVITRQVGGIFYARIVLSQPYWGFAPLNPRPADAAAHAAHPPPSGGHGHARHGGQGHGEAQGDGEGDGEGFSVSIDARPSDALALALEAGAEVFVSRPVAELVQQQYLGLEKDRAEKPLPLPPQQMSTEGEGDGKGEEEETAEAWGRRFLAAEGGLLSAPLA</sequence>
<evidence type="ECO:0000313" key="8">
    <source>
        <dbReference type="Proteomes" id="UP000747110"/>
    </source>
</evidence>
<feature type="region of interest" description="Disordered" evidence="4">
    <location>
        <begin position="282"/>
        <end position="397"/>
    </location>
</feature>
<organism evidence="6 8">
    <name type="scientific">Volvox reticuliferus</name>
    <dbReference type="NCBI Taxonomy" id="1737510"/>
    <lineage>
        <taxon>Eukaryota</taxon>
        <taxon>Viridiplantae</taxon>
        <taxon>Chlorophyta</taxon>
        <taxon>core chlorophytes</taxon>
        <taxon>Chlorophyceae</taxon>
        <taxon>CS clade</taxon>
        <taxon>Chlamydomonadales</taxon>
        <taxon>Volvocaceae</taxon>
        <taxon>Volvox</taxon>
    </lineage>
</organism>
<dbReference type="InterPro" id="IPR037140">
    <property type="entry name" value="VHL_beta_dom_sf"/>
</dbReference>
<dbReference type="OrthoDB" id="413400at2759"/>
<dbReference type="EMBL" id="BNCQ01000039">
    <property type="protein sequence ID" value="GIM11542.1"/>
    <property type="molecule type" value="Genomic_DNA"/>
</dbReference>
<dbReference type="PROSITE" id="PS51658">
    <property type="entry name" value="BFN"/>
    <property type="match status" value="1"/>
</dbReference>
<dbReference type="GO" id="GO:0005634">
    <property type="term" value="C:nucleus"/>
    <property type="evidence" value="ECO:0007669"/>
    <property type="project" value="TreeGrafter"/>
</dbReference>
<dbReference type="CDD" id="cd05468">
    <property type="entry name" value="pVHL"/>
    <property type="match status" value="1"/>
</dbReference>
<dbReference type="GO" id="GO:0030891">
    <property type="term" value="C:VCB complex"/>
    <property type="evidence" value="ECO:0007669"/>
    <property type="project" value="TreeGrafter"/>
</dbReference>
<dbReference type="InterPro" id="IPR036208">
    <property type="entry name" value="VHL_sf"/>
</dbReference>
<feature type="region of interest" description="Disordered" evidence="4">
    <location>
        <begin position="61"/>
        <end position="126"/>
    </location>
</feature>
<feature type="compositionally biased region" description="Low complexity" evidence="4">
    <location>
        <begin position="282"/>
        <end position="296"/>
    </location>
</feature>
<feature type="compositionally biased region" description="Low complexity" evidence="4">
    <location>
        <begin position="368"/>
        <end position="381"/>
    </location>
</feature>
<dbReference type="InterPro" id="IPR024053">
    <property type="entry name" value="VHL_beta_dom"/>
</dbReference>
<dbReference type="Pfam" id="PF01847">
    <property type="entry name" value="VHL"/>
    <property type="match status" value="1"/>
</dbReference>
<comment type="function">
    <text evidence="3">Bifunctional nuclease with both RNase and DNase activities. Involved in basal defense response. Participates in abscisic acid-derived callose deposition following infection by a necrotrophic pathogen.</text>
</comment>
<proteinExistence type="inferred from homology"/>
<dbReference type="Pfam" id="PF02577">
    <property type="entry name" value="BFN_dom"/>
    <property type="match status" value="1"/>
</dbReference>
<comment type="caution">
    <text evidence="6">The sequence shown here is derived from an EMBL/GenBank/DDBJ whole genome shotgun (WGS) entry which is preliminary data.</text>
</comment>
<evidence type="ECO:0000256" key="1">
    <source>
        <dbReference type="ARBA" id="ARBA00009095"/>
    </source>
</evidence>
<evidence type="ECO:0000313" key="6">
    <source>
        <dbReference type="EMBL" id="GIL88390.1"/>
    </source>
</evidence>
<dbReference type="AlphaFoldDB" id="A0A8J4CTM5"/>
<feature type="compositionally biased region" description="Polar residues" evidence="4">
    <location>
        <begin position="357"/>
        <end position="366"/>
    </location>
</feature>
<feature type="region of interest" description="Disordered" evidence="4">
    <location>
        <begin position="508"/>
        <end position="550"/>
    </location>
</feature>
<feature type="region of interest" description="Disordered" evidence="4">
    <location>
        <begin position="589"/>
        <end position="623"/>
    </location>
</feature>
<dbReference type="SUPFAM" id="SSF103256">
    <property type="entry name" value="Hypothetical protein TM0160"/>
    <property type="match status" value="2"/>
</dbReference>
<evidence type="ECO:0000259" key="5">
    <source>
        <dbReference type="PROSITE" id="PS51658"/>
    </source>
</evidence>
<feature type="compositionally biased region" description="Low complexity" evidence="4">
    <location>
        <begin position="92"/>
        <end position="115"/>
    </location>
</feature>
<gene>
    <name evidence="6" type="ORF">Vretifemale_16358</name>
    <name evidence="7" type="ORF">Vretimale_15027</name>
</gene>
<name>A0A8J4CTM5_9CHLO</name>
<evidence type="ECO:0000256" key="3">
    <source>
        <dbReference type="ARBA" id="ARBA00025428"/>
    </source>
</evidence>
<dbReference type="GO" id="GO:0004518">
    <property type="term" value="F:nuclease activity"/>
    <property type="evidence" value="ECO:0007669"/>
    <property type="project" value="InterPro"/>
</dbReference>
<dbReference type="Gene3D" id="2.60.40.780">
    <property type="entry name" value="von Hippel-Lindau disease tumour suppressor, beta domain"/>
    <property type="match status" value="1"/>
</dbReference>
<dbReference type="Gene3D" id="3.10.690.10">
    <property type="entry name" value="Bifunctional nuclease domain"/>
    <property type="match status" value="1"/>
</dbReference>
<dbReference type="GO" id="GO:0016567">
    <property type="term" value="P:protein ubiquitination"/>
    <property type="evidence" value="ECO:0007669"/>
    <property type="project" value="TreeGrafter"/>
</dbReference>
<dbReference type="PANTHER" id="PTHR15160:SF1">
    <property type="entry name" value="VON HIPPEL-LINDAU DISEASE TUMOR SUPPRESSOR"/>
    <property type="match status" value="1"/>
</dbReference>